<keyword evidence="1" id="KW-0472">Membrane</keyword>
<reference evidence="3 4" key="1">
    <citation type="submission" date="2014-08" db="EMBL/GenBank/DDBJ databases">
        <title>Whole genome shotgun sequence of Sphingomonas paucimobilis NBRC 13935.</title>
        <authorList>
            <person name="Hosoyama A."/>
            <person name="Hashimoto M."/>
            <person name="Hosoyama Y."/>
            <person name="Noguchi M."/>
            <person name="Uohara A."/>
            <person name="Ohji S."/>
            <person name="Katano-Makiyama Y."/>
            <person name="Ichikawa N."/>
            <person name="Kimura A."/>
            <person name="Yamazoe A."/>
            <person name="Fujita N."/>
        </authorList>
    </citation>
    <scope>NUCLEOTIDE SEQUENCE [LARGE SCALE GENOMIC DNA]</scope>
    <source>
        <strain evidence="3 4">NBRC 13935</strain>
    </source>
</reference>
<dbReference type="AlphaFoldDB" id="A0A0C9M4V1"/>
<dbReference type="Proteomes" id="UP000032025">
    <property type="component" value="Unassembled WGS sequence"/>
</dbReference>
<feature type="domain" description="Cell wall hydrolase SleB" evidence="2">
    <location>
        <begin position="136"/>
        <end position="243"/>
    </location>
</feature>
<evidence type="ECO:0000313" key="4">
    <source>
        <dbReference type="Proteomes" id="UP000032025"/>
    </source>
</evidence>
<feature type="transmembrane region" description="Helical" evidence="1">
    <location>
        <begin position="16"/>
        <end position="36"/>
    </location>
</feature>
<comment type="caution">
    <text evidence="3">The sequence shown here is derived from an EMBL/GenBank/DDBJ whole genome shotgun (WGS) entry which is preliminary data.</text>
</comment>
<dbReference type="Gene3D" id="1.10.10.2520">
    <property type="entry name" value="Cell wall hydrolase SleB, domain 1"/>
    <property type="match status" value="1"/>
</dbReference>
<sequence length="412" mass="43634">MTRTLLAYWEDRRGDVLLALAAGLCALMGCAVWFGWSPWNGGGYHRAASGSNSAIAAQVVRQVEALPTVTGVPVVTPVANLDVSADIARRVNALTPFARGPNPAARPFSWSGNPADRMAAETCLAAAAYYEAGSDPLGQAAVVQVVLNRVRHPAFPKTVCGVVTQGAERATGCQFSFMCDGSLHRRVPSPAALAMAQATARWALNGGVFRAVGSATHYHADYVVPRWSGAMDKVLAFHTHLFFRWRGPAGAAGMLLARPQPGEMPHGLATLAAMMAKGDAPVAAGSTDPAVTAAVTPADAATPPVASGAVVRSDEWRGIFYLYLDPADYPGRFAIKAVEVCGKRQTCLVYGWDKAERVPVAVTEARPAGVLFAYSHRGDEQKAMWDCTRIKRDKPDQCLPGTIARVDPPVAA</sequence>
<gene>
    <name evidence="3" type="ORF">SP6_51_00140</name>
</gene>
<dbReference type="PROSITE" id="PS51257">
    <property type="entry name" value="PROKAR_LIPOPROTEIN"/>
    <property type="match status" value="1"/>
</dbReference>
<evidence type="ECO:0000259" key="2">
    <source>
        <dbReference type="Pfam" id="PF07486"/>
    </source>
</evidence>
<keyword evidence="1" id="KW-0812">Transmembrane</keyword>
<proteinExistence type="predicted"/>
<dbReference type="GO" id="GO:0016787">
    <property type="term" value="F:hydrolase activity"/>
    <property type="evidence" value="ECO:0007669"/>
    <property type="project" value="InterPro"/>
</dbReference>
<protein>
    <submittedName>
        <fullName evidence="3">DNA, contig: SP651</fullName>
    </submittedName>
</protein>
<dbReference type="InterPro" id="IPR042047">
    <property type="entry name" value="SleB_dom1"/>
</dbReference>
<evidence type="ECO:0000256" key="1">
    <source>
        <dbReference type="SAM" id="Phobius"/>
    </source>
</evidence>
<keyword evidence="1" id="KW-1133">Transmembrane helix</keyword>
<dbReference type="GeneID" id="78528514"/>
<dbReference type="EMBL" id="BBJS01000051">
    <property type="protein sequence ID" value="GAN15140.1"/>
    <property type="molecule type" value="Genomic_DNA"/>
</dbReference>
<dbReference type="Pfam" id="PF07486">
    <property type="entry name" value="Hydrolase_2"/>
    <property type="match status" value="1"/>
</dbReference>
<organism evidence="3 4">
    <name type="scientific">Sphingomonas paucimobilis NBRC 13935</name>
    <dbReference type="NCBI Taxonomy" id="1219050"/>
    <lineage>
        <taxon>Bacteria</taxon>
        <taxon>Pseudomonadati</taxon>
        <taxon>Pseudomonadota</taxon>
        <taxon>Alphaproteobacteria</taxon>
        <taxon>Sphingomonadales</taxon>
        <taxon>Sphingomonadaceae</taxon>
        <taxon>Sphingomonas</taxon>
    </lineage>
</organism>
<name>A0A0C9M4V1_SPHPI</name>
<keyword evidence="4" id="KW-1185">Reference proteome</keyword>
<dbReference type="InterPro" id="IPR011105">
    <property type="entry name" value="Cell_wall_hydrolase_SleB"/>
</dbReference>
<dbReference type="RefSeq" id="WP_007404673.1">
    <property type="nucleotide sequence ID" value="NZ_BBJS01000051.1"/>
</dbReference>
<accession>A0A0C9M4V1</accession>
<evidence type="ECO:0000313" key="3">
    <source>
        <dbReference type="EMBL" id="GAN15140.1"/>
    </source>
</evidence>